<evidence type="ECO:0000259" key="2">
    <source>
        <dbReference type="PROSITE" id="PS51321"/>
    </source>
</evidence>
<sequence>MAKPETPVKCELSHTTENRLAPVESPARSSSEEVEEVFHEQPNAEEQKSCNQRNFRPSRESDDGSWFLSEIAEQLEAACVDAEHKSVQQDSRRECFGPAEVAVLSQSTEVSVSWRNKAKPRSPSGMQSNKYREIKSKAALSSLKEDKDGEISSVGKKVAPEPAQETRREGNMCGSVVRLLGVPGKAHKTSGLKRLLELEGSSAGEACVYRSSTLKMSKPKWGVTSSKAPRGCKRARLEGSEHMSNEGAADLQPAQKEIKDSDYNAALPKKTKRLQKPYAAHMLWQRPLNSDDDNEKKRRRRARSLPKEASVSVPSLPLSAEQIRVKVIDSLRGMLQKRLEESLDLDVPEDTIVRLANNIEKEIFCLFLCVDQRYKKKYRSLLFNLRAPKNKLLFRQVVLGEVTPQCLVQMNSLEMAPKELAEWRAREHKQVSQSTAAAMSGLCSCDMPIPWTGSNADDLSQSHSCSVLLRGSNSTSVER</sequence>
<evidence type="ECO:0000256" key="1">
    <source>
        <dbReference type="SAM" id="MobiDB-lite"/>
    </source>
</evidence>
<dbReference type="InterPro" id="IPR036575">
    <property type="entry name" value="TFIIS_cen_dom_sf"/>
</dbReference>
<feature type="region of interest" description="Disordered" evidence="1">
    <location>
        <begin position="107"/>
        <end position="169"/>
    </location>
</feature>
<reference evidence="3" key="2">
    <citation type="submission" date="2025-09" db="UniProtKB">
        <authorList>
            <consortium name="Ensembl"/>
        </authorList>
    </citation>
    <scope>IDENTIFICATION</scope>
</reference>
<dbReference type="PROSITE" id="PS51321">
    <property type="entry name" value="TFIIS_CENTRAL"/>
    <property type="match status" value="1"/>
</dbReference>
<dbReference type="Proteomes" id="UP000594220">
    <property type="component" value="Unplaced"/>
</dbReference>
<accession>A0A7M4DZL5</accession>
<dbReference type="Gene3D" id="1.10.472.30">
    <property type="entry name" value="Transcription elongation factor S-II, central domain"/>
    <property type="match status" value="1"/>
</dbReference>
<dbReference type="SUPFAM" id="SSF46942">
    <property type="entry name" value="Elongation factor TFIIS domain 2"/>
    <property type="match status" value="1"/>
</dbReference>
<feature type="region of interest" description="Disordered" evidence="1">
    <location>
        <begin position="1"/>
        <end position="66"/>
    </location>
</feature>
<reference evidence="3" key="1">
    <citation type="submission" date="2025-08" db="UniProtKB">
        <authorList>
            <consortium name="Ensembl"/>
        </authorList>
    </citation>
    <scope>IDENTIFICATION</scope>
</reference>
<feature type="domain" description="TFIIS central" evidence="2">
    <location>
        <begin position="327"/>
        <end position="443"/>
    </location>
</feature>
<evidence type="ECO:0000313" key="3">
    <source>
        <dbReference type="Ensembl" id="ENSCPRP00005002104.1"/>
    </source>
</evidence>
<dbReference type="PANTHER" id="PTHR11477:SF51">
    <property type="entry name" value="PROTEIN PARTNER OF SNF, ISOFORM B"/>
    <property type="match status" value="1"/>
</dbReference>
<dbReference type="GO" id="GO:0005634">
    <property type="term" value="C:nucleus"/>
    <property type="evidence" value="ECO:0007669"/>
    <property type="project" value="TreeGrafter"/>
</dbReference>
<dbReference type="InterPro" id="IPR003618">
    <property type="entry name" value="TFIIS_cen_dom"/>
</dbReference>
<keyword evidence="4" id="KW-1185">Reference proteome</keyword>
<name>A0A7M4DZL5_CROPO</name>
<dbReference type="GO" id="GO:0006351">
    <property type="term" value="P:DNA-templated transcription"/>
    <property type="evidence" value="ECO:0007669"/>
    <property type="project" value="InterPro"/>
</dbReference>
<dbReference type="SMART" id="SM00510">
    <property type="entry name" value="TFS2M"/>
    <property type="match status" value="1"/>
</dbReference>
<dbReference type="Pfam" id="PF07500">
    <property type="entry name" value="TFIIS_M"/>
    <property type="match status" value="1"/>
</dbReference>
<protein>
    <recommendedName>
        <fullName evidence="2">TFIIS central domain-containing protein</fullName>
    </recommendedName>
</protein>
<organism evidence="3 4">
    <name type="scientific">Crocodylus porosus</name>
    <name type="common">Saltwater crocodile</name>
    <name type="synonym">Estuarine crocodile</name>
    <dbReference type="NCBI Taxonomy" id="8502"/>
    <lineage>
        <taxon>Eukaryota</taxon>
        <taxon>Metazoa</taxon>
        <taxon>Chordata</taxon>
        <taxon>Craniata</taxon>
        <taxon>Vertebrata</taxon>
        <taxon>Euteleostomi</taxon>
        <taxon>Archelosauria</taxon>
        <taxon>Archosauria</taxon>
        <taxon>Crocodylia</taxon>
        <taxon>Longirostres</taxon>
        <taxon>Crocodylidae</taxon>
        <taxon>Crocodylus</taxon>
    </lineage>
</organism>
<dbReference type="GeneTree" id="ENSGT00940000155080"/>
<feature type="region of interest" description="Disordered" evidence="1">
    <location>
        <begin position="285"/>
        <end position="308"/>
    </location>
</feature>
<feature type="compositionally biased region" description="Basic and acidic residues" evidence="1">
    <location>
        <begin position="1"/>
        <end position="17"/>
    </location>
</feature>
<dbReference type="AlphaFoldDB" id="A0A7M4DZL5"/>
<proteinExistence type="predicted"/>
<feature type="region of interest" description="Disordered" evidence="1">
    <location>
        <begin position="236"/>
        <end position="271"/>
    </location>
</feature>
<dbReference type="Ensembl" id="ENSCPRT00005002466.1">
    <property type="protein sequence ID" value="ENSCPRP00005002104.1"/>
    <property type="gene ID" value="ENSCPRG00005001557.1"/>
</dbReference>
<dbReference type="PANTHER" id="PTHR11477">
    <property type="entry name" value="TRANSCRIPTION FACTOR S-II ZINC FINGER DOMAIN-CONTAINING PROTEIN"/>
    <property type="match status" value="1"/>
</dbReference>
<evidence type="ECO:0000313" key="4">
    <source>
        <dbReference type="Proteomes" id="UP000594220"/>
    </source>
</evidence>